<evidence type="ECO:0000256" key="1">
    <source>
        <dbReference type="ARBA" id="ARBA00004606"/>
    </source>
</evidence>
<dbReference type="Pfam" id="PF02485">
    <property type="entry name" value="Branch"/>
    <property type="match status" value="1"/>
</dbReference>
<proteinExistence type="predicted"/>
<dbReference type="GO" id="GO:0016757">
    <property type="term" value="F:glycosyltransferase activity"/>
    <property type="evidence" value="ECO:0007669"/>
    <property type="project" value="UniProtKB-KW"/>
</dbReference>
<dbReference type="PANTHER" id="PTHR46671">
    <property type="entry name" value="PROTEIN CBG11221"/>
    <property type="match status" value="1"/>
</dbReference>
<dbReference type="PANTHER" id="PTHR46671:SF7">
    <property type="entry name" value="CORE-2_I-BRANCHING ENZYME"/>
    <property type="match status" value="1"/>
</dbReference>
<keyword evidence="6" id="KW-1185">Reference proteome</keyword>
<reference evidence="7" key="1">
    <citation type="submission" date="2022-11" db="UniProtKB">
        <authorList>
            <consortium name="WormBaseParasite"/>
        </authorList>
    </citation>
    <scope>IDENTIFICATION</scope>
</reference>
<dbReference type="Proteomes" id="UP000887540">
    <property type="component" value="Unplaced"/>
</dbReference>
<dbReference type="WBParaSite" id="ACRNAN_Path_217.g800.t1">
    <property type="protein sequence ID" value="ACRNAN_Path_217.g800.t1"/>
    <property type="gene ID" value="ACRNAN_Path_217.g800"/>
</dbReference>
<protein>
    <submittedName>
        <fullName evidence="7">Uncharacterized protein</fullName>
    </submittedName>
</protein>
<organism evidence="6 7">
    <name type="scientific">Acrobeloides nanus</name>
    <dbReference type="NCBI Taxonomy" id="290746"/>
    <lineage>
        <taxon>Eukaryota</taxon>
        <taxon>Metazoa</taxon>
        <taxon>Ecdysozoa</taxon>
        <taxon>Nematoda</taxon>
        <taxon>Chromadorea</taxon>
        <taxon>Rhabditida</taxon>
        <taxon>Tylenchina</taxon>
        <taxon>Cephalobomorpha</taxon>
        <taxon>Cephaloboidea</taxon>
        <taxon>Cephalobidae</taxon>
        <taxon>Acrobeloides</taxon>
    </lineage>
</organism>
<evidence type="ECO:0000256" key="2">
    <source>
        <dbReference type="ARBA" id="ARBA00022676"/>
    </source>
</evidence>
<evidence type="ECO:0000256" key="5">
    <source>
        <dbReference type="ARBA" id="ARBA00023180"/>
    </source>
</evidence>
<evidence type="ECO:0000256" key="4">
    <source>
        <dbReference type="ARBA" id="ARBA00023136"/>
    </source>
</evidence>
<keyword evidence="2" id="KW-0328">Glycosyltransferase</keyword>
<accession>A0A914C3N7</accession>
<evidence type="ECO:0000313" key="6">
    <source>
        <dbReference type="Proteomes" id="UP000887540"/>
    </source>
</evidence>
<keyword evidence="3" id="KW-0808">Transferase</keyword>
<keyword evidence="4" id="KW-0472">Membrane</keyword>
<keyword evidence="5" id="KW-0325">Glycoprotein</keyword>
<name>A0A914C3N7_9BILA</name>
<evidence type="ECO:0000313" key="7">
    <source>
        <dbReference type="WBParaSite" id="ACRNAN_Path_217.g800.t1"/>
    </source>
</evidence>
<dbReference type="GO" id="GO:0016020">
    <property type="term" value="C:membrane"/>
    <property type="evidence" value="ECO:0007669"/>
    <property type="project" value="UniProtKB-SubCell"/>
</dbReference>
<evidence type="ECO:0000256" key="3">
    <source>
        <dbReference type="ARBA" id="ARBA00022679"/>
    </source>
</evidence>
<comment type="subcellular location">
    <subcellularLocation>
        <location evidence="1">Membrane</location>
        <topology evidence="1">Single-pass type II membrane protein</topology>
    </subcellularLocation>
</comment>
<sequence length="240" mass="28059">MPNTREEAEYPISYARVVYRDYLLLEMELAVEYAPQNFYCYVLDKKSKATFKQQIRNLGKCFPNVFVSDNEFDTDSSGKEMNYAYMECMKILYEYQWNYLILLQNHDVITKTNYEVMQILQLFCGANDVRVQEPMMERFNESLDWTFEGLNLLKHPDKLKIPKIAMTFAKGQAPNSLSRPMVDFMLNELNLTKILAQLEGRYGIDELLMPMLQATEELDVPGGFTRKCIERGIAVNDITR</sequence>
<dbReference type="InterPro" id="IPR003406">
    <property type="entry name" value="Glyco_trans_14"/>
</dbReference>
<dbReference type="AlphaFoldDB" id="A0A914C3N7"/>